<proteinExistence type="predicted"/>
<dbReference type="Pfam" id="PF25989">
    <property type="entry name" value="YknX_C"/>
    <property type="match status" value="1"/>
</dbReference>
<evidence type="ECO:0000313" key="3">
    <source>
        <dbReference type="Proteomes" id="UP000323717"/>
    </source>
</evidence>
<reference evidence="2 3" key="1">
    <citation type="journal article" date="2019" name="Nat. Med.">
        <title>A library of human gut bacterial isolates paired with longitudinal multiomics data enables mechanistic microbiome research.</title>
        <authorList>
            <person name="Poyet M."/>
            <person name="Groussin M."/>
            <person name="Gibbons S.M."/>
            <person name="Avila-Pacheco J."/>
            <person name="Jiang X."/>
            <person name="Kearney S.M."/>
            <person name="Perrotta A.R."/>
            <person name="Berdy B."/>
            <person name="Zhao S."/>
            <person name="Lieberman T.D."/>
            <person name="Swanson P.K."/>
            <person name="Smith M."/>
            <person name="Roesemann S."/>
            <person name="Alexander J.E."/>
            <person name="Rich S.A."/>
            <person name="Livny J."/>
            <person name="Vlamakis H."/>
            <person name="Clish C."/>
            <person name="Bullock K."/>
            <person name="Deik A."/>
            <person name="Scott J."/>
            <person name="Pierce K.A."/>
            <person name="Xavier R.J."/>
            <person name="Alm E.J."/>
        </authorList>
    </citation>
    <scope>NUCLEOTIDE SEQUENCE [LARGE SCALE GENOMIC DNA]</scope>
    <source>
        <strain evidence="2 3">BIOML-A163</strain>
    </source>
</reference>
<evidence type="ECO:0000259" key="1">
    <source>
        <dbReference type="Pfam" id="PF25989"/>
    </source>
</evidence>
<dbReference type="PANTHER" id="PTHR30158">
    <property type="entry name" value="ACRA/E-RELATED COMPONENT OF DRUG EFFLUX TRANSPORTER"/>
    <property type="match status" value="1"/>
</dbReference>
<dbReference type="Proteomes" id="UP000323717">
    <property type="component" value="Unassembled WGS sequence"/>
</dbReference>
<organism evidence="2 3">
    <name type="scientific">Bacteroides ovatus</name>
    <dbReference type="NCBI Taxonomy" id="28116"/>
    <lineage>
        <taxon>Bacteria</taxon>
        <taxon>Pseudomonadati</taxon>
        <taxon>Bacteroidota</taxon>
        <taxon>Bacteroidia</taxon>
        <taxon>Bacteroidales</taxon>
        <taxon>Bacteroidaceae</taxon>
        <taxon>Bacteroides</taxon>
    </lineage>
</organism>
<dbReference type="PANTHER" id="PTHR30158:SF23">
    <property type="entry name" value="MULTIDRUG RESISTANCE PROTEIN MEXA"/>
    <property type="match status" value="1"/>
</dbReference>
<evidence type="ECO:0000313" key="2">
    <source>
        <dbReference type="EMBL" id="KAA3931666.1"/>
    </source>
</evidence>
<accession>A0A5M5BUS9</accession>
<feature type="non-terminal residue" evidence="2">
    <location>
        <position position="1"/>
    </location>
</feature>
<dbReference type="GO" id="GO:0046677">
    <property type="term" value="P:response to antibiotic"/>
    <property type="evidence" value="ECO:0007669"/>
    <property type="project" value="TreeGrafter"/>
</dbReference>
<dbReference type="FunFam" id="2.40.420.20:FF:000005">
    <property type="entry name" value="Efflux transporter, RND family, MFP subunit"/>
    <property type="match status" value="1"/>
</dbReference>
<name>A0A5M5BUS9_BACOV</name>
<gene>
    <name evidence="2" type="ORF">F3D71_31445</name>
</gene>
<dbReference type="Gene3D" id="2.40.420.20">
    <property type="match status" value="1"/>
</dbReference>
<protein>
    <submittedName>
        <fullName evidence="2">Efflux RND transporter periplasmic adaptor subunit</fullName>
    </submittedName>
</protein>
<dbReference type="EMBL" id="VWLE01000999">
    <property type="protein sequence ID" value="KAA3931666.1"/>
    <property type="molecule type" value="Genomic_DNA"/>
</dbReference>
<sequence>ESRLLHSGASGTVVVPSIYKDCIAIPQTATVRMQDKTIVYKVVDGKAVSTLITVAANNDGREYVVLDGLKAGDEIVSEGAGLVREGMQVK</sequence>
<comment type="caution">
    <text evidence="2">The sequence shown here is derived from an EMBL/GenBank/DDBJ whole genome shotgun (WGS) entry which is preliminary data.</text>
</comment>
<dbReference type="InterPro" id="IPR058637">
    <property type="entry name" value="YknX-like_C"/>
</dbReference>
<feature type="domain" description="YknX-like C-terminal permuted SH3-like" evidence="1">
    <location>
        <begin position="23"/>
        <end position="90"/>
    </location>
</feature>
<dbReference type="AlphaFoldDB" id="A0A5M5BUS9"/>
<dbReference type="GO" id="GO:0005886">
    <property type="term" value="C:plasma membrane"/>
    <property type="evidence" value="ECO:0007669"/>
    <property type="project" value="TreeGrafter"/>
</dbReference>